<name>A0A0H3A7M5_NITV4</name>
<dbReference type="Proteomes" id="UP000009173">
    <property type="component" value="Chromosome"/>
</dbReference>
<proteinExistence type="predicted"/>
<evidence type="ECO:0000313" key="2">
    <source>
        <dbReference type="Proteomes" id="UP000009173"/>
    </source>
</evidence>
<reference evidence="2" key="1">
    <citation type="journal article" date="2009" name="Environ. Microbiol.">
        <title>Contribution of mobile genetic elements to Desulfovibrio vulgaris genome plasticity.</title>
        <authorList>
            <person name="Walker C.B."/>
            <person name="Stolyar S."/>
            <person name="Chivian D."/>
            <person name="Pinel N."/>
            <person name="Gabster J.A."/>
            <person name="Dehal P.S."/>
            <person name="He Z."/>
            <person name="Yang Z.K."/>
            <person name="Yen H.C."/>
            <person name="Zhou J."/>
            <person name="Wall J.D."/>
            <person name="Hazen T.C."/>
            <person name="Arkin A.P."/>
            <person name="Stahl D.A."/>
        </authorList>
    </citation>
    <scope>NUCLEOTIDE SEQUENCE [LARGE SCALE GENOMIC DNA]</scope>
    <source>
        <strain evidence="2">DP4</strain>
    </source>
</reference>
<dbReference type="KEGG" id="dvl:Dvul_1479"/>
<dbReference type="AlphaFoldDB" id="A0A0H3A7M5"/>
<sequence>MSVFFVPATNAPVGCGHILAEQRPRYREVSAASLGPGSVVLPFLFSNPQTKRCLMSVSIILSRPVASCGGRAPLAWLFKKLAHAGECRAIVELCERFSSLDAPVRFFVHGATLTVGADPTPRLQRQAGSAAGSHFYSVEAMA</sequence>
<accession>A0A0H3A7M5</accession>
<dbReference type="HOGENOM" id="CLU_1812719_0_0_7"/>
<evidence type="ECO:0000313" key="1">
    <source>
        <dbReference type="EMBL" id="ABM28497.1"/>
    </source>
</evidence>
<gene>
    <name evidence="1" type="ordered locus">Dvul_1479</name>
</gene>
<protein>
    <submittedName>
        <fullName evidence="1">Uncharacterized protein</fullName>
    </submittedName>
</protein>
<organism evidence="1 2">
    <name type="scientific">Nitratidesulfovibrio vulgaris (strain DP4)</name>
    <name type="common">Desulfovibrio vulgaris</name>
    <dbReference type="NCBI Taxonomy" id="391774"/>
    <lineage>
        <taxon>Bacteria</taxon>
        <taxon>Pseudomonadati</taxon>
        <taxon>Thermodesulfobacteriota</taxon>
        <taxon>Desulfovibrionia</taxon>
        <taxon>Desulfovibrionales</taxon>
        <taxon>Desulfovibrionaceae</taxon>
        <taxon>Nitratidesulfovibrio</taxon>
    </lineage>
</organism>
<dbReference type="EMBL" id="CP000527">
    <property type="protein sequence ID" value="ABM28497.1"/>
    <property type="molecule type" value="Genomic_DNA"/>
</dbReference>